<dbReference type="eggNOG" id="COG0583">
    <property type="taxonomic scope" value="Bacteria"/>
</dbReference>
<dbReference type="RefSeq" id="WP_023365565.1">
    <property type="nucleotide sequence ID" value="NC_022664.1"/>
</dbReference>
<dbReference type="InterPro" id="IPR036390">
    <property type="entry name" value="WH_DNA-bd_sf"/>
</dbReference>
<dbReference type="SUPFAM" id="SSF46785">
    <property type="entry name" value="Winged helix' DNA-binding domain"/>
    <property type="match status" value="1"/>
</dbReference>
<evidence type="ECO:0000256" key="3">
    <source>
        <dbReference type="ARBA" id="ARBA00023125"/>
    </source>
</evidence>
<proteinExistence type="inferred from homology"/>
<dbReference type="KEGG" id="spiu:SPICUR_02105"/>
<dbReference type="InterPro" id="IPR036388">
    <property type="entry name" value="WH-like_DNA-bd_sf"/>
</dbReference>
<dbReference type="Pfam" id="PF00126">
    <property type="entry name" value="HTH_1"/>
    <property type="match status" value="1"/>
</dbReference>
<sequence length="302" mass="34605">MPNEDKLLAMNWNDVKVFVALARHGRLTRAARALGITHVTVANRMAVLEQALETQLLRHSDSGFDLTKAGAEFFRHAEELERQLILGLEGSERDVRVRPKVRVGVTEGLGDNYLSPRIAAWMRGHALDVDLISLPKPTSVTNREADISITLEEPQGEYVIRRVLTDYLLGIYASRCYVDAHGPITNRSQLVMHSWIGYIETMLFAEELKYHYEISSELNFIFQSTSIRAQQEATREGLGLSILPSYMAKDDSRLVRVLPEVEFVRHYWISTNRDLHRFEAVSLVWHFIIKQCAADQRLLFRN</sequence>
<dbReference type="GO" id="GO:0003700">
    <property type="term" value="F:DNA-binding transcription factor activity"/>
    <property type="evidence" value="ECO:0007669"/>
    <property type="project" value="InterPro"/>
</dbReference>
<dbReference type="OrthoDB" id="570111at2"/>
<keyword evidence="2" id="KW-0805">Transcription regulation</keyword>
<dbReference type="SUPFAM" id="SSF53850">
    <property type="entry name" value="Periplasmic binding protein-like II"/>
    <property type="match status" value="1"/>
</dbReference>
<protein>
    <recommendedName>
        <fullName evidence="5">HTH lysR-type domain-containing protein</fullName>
    </recommendedName>
</protein>
<evidence type="ECO:0000259" key="5">
    <source>
        <dbReference type="PROSITE" id="PS50931"/>
    </source>
</evidence>
<dbReference type="Gene3D" id="1.10.10.10">
    <property type="entry name" value="Winged helix-like DNA-binding domain superfamily/Winged helix DNA-binding domain"/>
    <property type="match status" value="1"/>
</dbReference>
<keyword evidence="3" id="KW-0238">DNA-binding</keyword>
<dbReference type="AlphaFoldDB" id="U5T2D5"/>
<dbReference type="Proteomes" id="UP000017640">
    <property type="component" value="Chromosome"/>
</dbReference>
<dbReference type="EMBL" id="CP005990">
    <property type="protein sequence ID" value="AGY91436.1"/>
    <property type="molecule type" value="Genomic_DNA"/>
</dbReference>
<evidence type="ECO:0000256" key="1">
    <source>
        <dbReference type="ARBA" id="ARBA00009437"/>
    </source>
</evidence>
<keyword evidence="4" id="KW-0804">Transcription</keyword>
<evidence type="ECO:0000313" key="6">
    <source>
        <dbReference type="EMBL" id="AGY91436.1"/>
    </source>
</evidence>
<dbReference type="InterPro" id="IPR005119">
    <property type="entry name" value="LysR_subst-bd"/>
</dbReference>
<dbReference type="Gene3D" id="3.40.190.290">
    <property type="match status" value="1"/>
</dbReference>
<dbReference type="PROSITE" id="PS50931">
    <property type="entry name" value="HTH_LYSR"/>
    <property type="match status" value="1"/>
</dbReference>
<gene>
    <name evidence="6" type="ORF">SPICUR_02105</name>
</gene>
<accession>U5T2D5</accession>
<dbReference type="InterPro" id="IPR000847">
    <property type="entry name" value="LysR_HTH_N"/>
</dbReference>
<dbReference type="PANTHER" id="PTHR30537:SF3">
    <property type="entry name" value="TRANSCRIPTIONAL REGULATORY PROTEIN"/>
    <property type="match status" value="1"/>
</dbReference>
<keyword evidence="7" id="KW-1185">Reference proteome</keyword>
<evidence type="ECO:0000313" key="7">
    <source>
        <dbReference type="Proteomes" id="UP000017640"/>
    </source>
</evidence>
<dbReference type="STRING" id="1335757.SPICUR_02105"/>
<dbReference type="HOGENOM" id="CLU_039613_2_2_6"/>
<dbReference type="PANTHER" id="PTHR30537">
    <property type="entry name" value="HTH-TYPE TRANSCRIPTIONAL REGULATOR"/>
    <property type="match status" value="1"/>
</dbReference>
<feature type="domain" description="HTH lysR-type" evidence="5">
    <location>
        <begin position="10"/>
        <end position="67"/>
    </location>
</feature>
<dbReference type="GO" id="GO:0006351">
    <property type="term" value="P:DNA-templated transcription"/>
    <property type="evidence" value="ECO:0007669"/>
    <property type="project" value="TreeGrafter"/>
</dbReference>
<evidence type="ECO:0000256" key="2">
    <source>
        <dbReference type="ARBA" id="ARBA00023015"/>
    </source>
</evidence>
<evidence type="ECO:0000256" key="4">
    <source>
        <dbReference type="ARBA" id="ARBA00023163"/>
    </source>
</evidence>
<dbReference type="InterPro" id="IPR058163">
    <property type="entry name" value="LysR-type_TF_proteobact-type"/>
</dbReference>
<reference evidence="6 7" key="1">
    <citation type="journal article" date="2013" name="BMC Genomics">
        <title>Genomes of "Spiribacter", a streamlined, successful halophilic bacterium.</title>
        <authorList>
            <person name="Lopez-Perez M."/>
            <person name="Ghai R."/>
            <person name="Leon M.J."/>
            <person name="Rodriguez-Olmos A."/>
            <person name="Copa-Patino J.L."/>
            <person name="Soliveri J."/>
            <person name="Sanchez-Porro C."/>
            <person name="Ventosa A."/>
            <person name="Rodriguez-Valera F."/>
        </authorList>
    </citation>
    <scope>NUCLEOTIDE SEQUENCE [LARGE SCALE GENOMIC DNA]</scope>
    <source>
        <strain evidence="6 7">UAH-SP71</strain>
    </source>
</reference>
<organism evidence="6 7">
    <name type="scientific">Spiribacter curvatus</name>
    <dbReference type="NCBI Taxonomy" id="1335757"/>
    <lineage>
        <taxon>Bacteria</taxon>
        <taxon>Pseudomonadati</taxon>
        <taxon>Pseudomonadota</taxon>
        <taxon>Gammaproteobacteria</taxon>
        <taxon>Chromatiales</taxon>
        <taxon>Ectothiorhodospiraceae</taxon>
        <taxon>Spiribacter</taxon>
    </lineage>
</organism>
<dbReference type="Pfam" id="PF03466">
    <property type="entry name" value="LysR_substrate"/>
    <property type="match status" value="1"/>
</dbReference>
<comment type="similarity">
    <text evidence="1">Belongs to the LysR transcriptional regulatory family.</text>
</comment>
<name>U5T2D5_9GAMM</name>
<dbReference type="GO" id="GO:0043565">
    <property type="term" value="F:sequence-specific DNA binding"/>
    <property type="evidence" value="ECO:0007669"/>
    <property type="project" value="TreeGrafter"/>
</dbReference>